<reference evidence="7 10" key="2">
    <citation type="submission" date="2020-11" db="EMBL/GenBank/DDBJ databases">
        <title>Identification of Lelliottia nimipressuralis from Wound Infection by Whole Genome-Based Bacterial Identification.</title>
        <authorList>
            <person name="Navarathna D.H."/>
            <person name="Choi H."/>
            <person name="Jinadatha C."/>
            <person name="Chatterjee P."/>
            <person name="Hwang M."/>
        </authorList>
    </citation>
    <scope>NUCLEOTIDE SEQUENCE [LARGE SCALE GENOMIC DNA]</scope>
    <source>
        <strain evidence="7 10">DN2020</strain>
    </source>
</reference>
<protein>
    <submittedName>
        <fullName evidence="7">Type 1 fimbrial protein</fullName>
    </submittedName>
</protein>
<sequence>MNLRYPIISGALMALTSVSTFAAEMNAGKIHFTGEIIEPSCVIDGDDGTDSTVPLGTYTTTLFTAPGVESPLTPFKITLKDCPLKSDGLPSIQLTFTGATTLTKTKNLLDVSKITTAGATAATGVGIAVSLDGADEDLITMDGAEDQVYIELPTKTTDTISANFNARYRSFAEKVTPGPADADMTVNIIYR</sequence>
<evidence type="ECO:0000256" key="1">
    <source>
        <dbReference type="ARBA" id="ARBA00004561"/>
    </source>
</evidence>
<dbReference type="PANTHER" id="PTHR33420:SF12">
    <property type="entry name" value="FIMBRIN-LIKE PROTEIN FIMI-RELATED"/>
    <property type="match status" value="1"/>
</dbReference>
<dbReference type="InterPro" id="IPR036937">
    <property type="entry name" value="Adhesion_dom_fimbrial_sf"/>
</dbReference>
<dbReference type="PANTHER" id="PTHR33420">
    <property type="entry name" value="FIMBRIAL SUBUNIT ELFA-RELATED"/>
    <property type="match status" value="1"/>
</dbReference>
<comment type="caution">
    <text evidence="7">The sequence shown here is derived from an EMBL/GenBank/DDBJ whole genome shotgun (WGS) entry which is preliminary data.</text>
</comment>
<accession>A0ABD4KHP1</accession>
<name>A0ABD4KHP1_9ENTR</name>
<dbReference type="Proteomes" id="UP000323910">
    <property type="component" value="Unassembled WGS sequence"/>
</dbReference>
<gene>
    <name evidence="8" type="ORF">FZO59_03555</name>
    <name evidence="7" type="ORF">ISP11_21935</name>
</gene>
<dbReference type="InterPro" id="IPR050263">
    <property type="entry name" value="Bact_Fimbrial_Adh_Pro"/>
</dbReference>
<dbReference type="EMBL" id="JADIXP010000021">
    <property type="protein sequence ID" value="MBF4180521.1"/>
    <property type="molecule type" value="Genomic_DNA"/>
</dbReference>
<dbReference type="Pfam" id="PF00419">
    <property type="entry name" value="Fimbrial"/>
    <property type="match status" value="1"/>
</dbReference>
<evidence type="ECO:0000256" key="3">
    <source>
        <dbReference type="ARBA" id="ARBA00022729"/>
    </source>
</evidence>
<evidence type="ECO:0000256" key="5">
    <source>
        <dbReference type="SAM" id="SignalP"/>
    </source>
</evidence>
<feature type="chain" id="PRO_5044725529" evidence="5">
    <location>
        <begin position="23"/>
        <end position="191"/>
    </location>
</feature>
<dbReference type="GO" id="GO:0009289">
    <property type="term" value="C:pilus"/>
    <property type="evidence" value="ECO:0007669"/>
    <property type="project" value="UniProtKB-SubCell"/>
</dbReference>
<evidence type="ECO:0000313" key="8">
    <source>
        <dbReference type="EMBL" id="TYT35201.1"/>
    </source>
</evidence>
<keyword evidence="4" id="KW-0281">Fimbrium</keyword>
<comment type="subcellular location">
    <subcellularLocation>
        <location evidence="1">Fimbrium</location>
    </subcellularLocation>
</comment>
<feature type="signal peptide" evidence="5">
    <location>
        <begin position="1"/>
        <end position="22"/>
    </location>
</feature>
<proteinExistence type="inferred from homology"/>
<evidence type="ECO:0000313" key="7">
    <source>
        <dbReference type="EMBL" id="MBF4180521.1"/>
    </source>
</evidence>
<evidence type="ECO:0000313" key="10">
    <source>
        <dbReference type="Proteomes" id="UP000628560"/>
    </source>
</evidence>
<evidence type="ECO:0000256" key="2">
    <source>
        <dbReference type="ARBA" id="ARBA00006671"/>
    </source>
</evidence>
<dbReference type="Gene3D" id="2.60.40.1090">
    <property type="entry name" value="Fimbrial-type adhesion domain"/>
    <property type="match status" value="1"/>
</dbReference>
<dbReference type="Proteomes" id="UP000628560">
    <property type="component" value="Unassembled WGS sequence"/>
</dbReference>
<keyword evidence="3 5" id="KW-0732">Signal</keyword>
<feature type="domain" description="Fimbrial-type adhesion" evidence="6">
    <location>
        <begin position="30"/>
        <end position="190"/>
    </location>
</feature>
<dbReference type="AlphaFoldDB" id="A0ABD4KHP1"/>
<evidence type="ECO:0000259" key="6">
    <source>
        <dbReference type="Pfam" id="PF00419"/>
    </source>
</evidence>
<evidence type="ECO:0000313" key="9">
    <source>
        <dbReference type="Proteomes" id="UP000323910"/>
    </source>
</evidence>
<comment type="similarity">
    <text evidence="2">Belongs to the fimbrial protein family.</text>
</comment>
<dbReference type="InterPro" id="IPR000259">
    <property type="entry name" value="Adhesion_dom_fimbrial"/>
</dbReference>
<organism evidence="7 10">
    <name type="scientific">Lelliottia nimipressuralis</name>
    <dbReference type="NCBI Taxonomy" id="69220"/>
    <lineage>
        <taxon>Bacteria</taxon>
        <taxon>Pseudomonadati</taxon>
        <taxon>Pseudomonadota</taxon>
        <taxon>Gammaproteobacteria</taxon>
        <taxon>Enterobacterales</taxon>
        <taxon>Enterobacteriaceae</taxon>
        <taxon>Lelliottia</taxon>
    </lineage>
</organism>
<dbReference type="InterPro" id="IPR008966">
    <property type="entry name" value="Adhesion_dom_sf"/>
</dbReference>
<evidence type="ECO:0000256" key="4">
    <source>
        <dbReference type="ARBA" id="ARBA00023263"/>
    </source>
</evidence>
<reference evidence="8 9" key="1">
    <citation type="submission" date="2019-08" db="EMBL/GenBank/DDBJ databases">
        <title>The draft genome of Lelliottia nimipressuralis strain CICC 24156.</title>
        <authorList>
            <person name="Wu W."/>
            <person name="Feng Y."/>
            <person name="Zong Z."/>
        </authorList>
    </citation>
    <scope>NUCLEOTIDE SEQUENCE [LARGE SCALE GENOMIC DNA]</scope>
    <source>
        <strain evidence="8 9">CICC 24156</strain>
    </source>
</reference>
<keyword evidence="9" id="KW-1185">Reference proteome</keyword>
<dbReference type="EMBL" id="VTFR01000002">
    <property type="protein sequence ID" value="TYT35201.1"/>
    <property type="molecule type" value="Genomic_DNA"/>
</dbReference>
<dbReference type="SUPFAM" id="SSF49401">
    <property type="entry name" value="Bacterial adhesins"/>
    <property type="match status" value="1"/>
</dbReference>